<dbReference type="PANTHER" id="PTHR12770">
    <property type="entry name" value="RUS1 FAMILY PROTEIN C16ORF58"/>
    <property type="match status" value="1"/>
</dbReference>
<dbReference type="InterPro" id="IPR006968">
    <property type="entry name" value="RUS_fam"/>
</dbReference>
<evidence type="ECO:0000259" key="2">
    <source>
        <dbReference type="Pfam" id="PF04884"/>
    </source>
</evidence>
<feature type="domain" description="Protein root UVB sensitive/RUS" evidence="2">
    <location>
        <begin position="169"/>
        <end position="400"/>
    </location>
</feature>
<sequence>MAAILLQLPSPHHRRRNHIFSPVLAPKSFSLSFSHFPSHYASRVSSPITPSVFAISAGGNNNNGGGGGGWCWNNGDDGENDNNNNDGIKRLVLVSFLSIVCGLGLSSLALARTTTDGLRSEVDVWEVKGGKLKRLLIDPSRDEFREWKNAGPFDVNSWIGFGPESFLGHCRDAFTRLMLPEGYPNSVTNDYLDYSLWRGAQGIASQISGVLSTQALLYAVGLGKGVIPTAAAVNWVLKDGLGYLSKILLSKYGRHFDVNPKGWRLCADLLENASYGLEIITPAFPHLFVPIGAAAGAGRSASSMIQAATRSCFQAGFAAQRNFAEVIAKSEAQGMVSKFIGIGLGIALANYVHTSTTLALASFGVVTGVHMYCNLKSYQSIQLRTLNTYRASLVFSEYLLSGQVPMVKEVNDEEPLFPIMPCLDLKASCNDMGFHTLSPEAKFAALRISQRLLLGCTLSEIVHSKEDTLSLFDLFKDEAYMLAEKEGRFCVVLKEGSLPEDMLKAVFHTNYLYWLETNVAWLKPKNLVEDCMPGGMLQLSLDYTQREFNHVKNDSQKVGWITDGLIARPSSPYRIRPGYD</sequence>
<reference evidence="5" key="1">
    <citation type="journal article" date="2016" name="Nature">
        <title>The genome of the seagrass Zostera marina reveals angiosperm adaptation to the sea.</title>
        <authorList>
            <person name="Olsen J.L."/>
            <person name="Rouze P."/>
            <person name="Verhelst B."/>
            <person name="Lin Y.-C."/>
            <person name="Bayer T."/>
            <person name="Collen J."/>
            <person name="Dattolo E."/>
            <person name="De Paoli E."/>
            <person name="Dittami S."/>
            <person name="Maumus F."/>
            <person name="Michel G."/>
            <person name="Kersting A."/>
            <person name="Lauritano C."/>
            <person name="Lohaus R."/>
            <person name="Toepel M."/>
            <person name="Tonon T."/>
            <person name="Vanneste K."/>
            <person name="Amirebrahimi M."/>
            <person name="Brakel J."/>
            <person name="Bostroem C."/>
            <person name="Chovatia M."/>
            <person name="Grimwood J."/>
            <person name="Jenkins J.W."/>
            <person name="Jueterbock A."/>
            <person name="Mraz A."/>
            <person name="Stam W.T."/>
            <person name="Tice H."/>
            <person name="Bornberg-Bauer E."/>
            <person name="Green P.J."/>
            <person name="Pearson G.A."/>
            <person name="Procaccini G."/>
            <person name="Duarte C.M."/>
            <person name="Schmutz J."/>
            <person name="Reusch T.B.H."/>
            <person name="Van de Peer Y."/>
        </authorList>
    </citation>
    <scope>NUCLEOTIDE SEQUENCE [LARGE SCALE GENOMIC DNA]</scope>
    <source>
        <strain evidence="5">cv. Finnish</strain>
    </source>
</reference>
<organism evidence="4 5">
    <name type="scientific">Zostera marina</name>
    <name type="common">Eelgrass</name>
    <dbReference type="NCBI Taxonomy" id="29655"/>
    <lineage>
        <taxon>Eukaryota</taxon>
        <taxon>Viridiplantae</taxon>
        <taxon>Streptophyta</taxon>
        <taxon>Embryophyta</taxon>
        <taxon>Tracheophyta</taxon>
        <taxon>Spermatophyta</taxon>
        <taxon>Magnoliopsida</taxon>
        <taxon>Liliopsida</taxon>
        <taxon>Zosteraceae</taxon>
        <taxon>Zostera</taxon>
    </lineage>
</organism>
<dbReference type="OrthoDB" id="364779at2759"/>
<comment type="similarity">
    <text evidence="1">Belongs to the RUS1 family.</text>
</comment>
<proteinExistence type="inferred from homology"/>
<gene>
    <name evidence="4" type="ORF">ZOSMA_76G00910</name>
</gene>
<evidence type="ECO:0000313" key="4">
    <source>
        <dbReference type="EMBL" id="KMZ58536.1"/>
    </source>
</evidence>
<evidence type="ECO:0000259" key="3">
    <source>
        <dbReference type="Pfam" id="PF24160"/>
    </source>
</evidence>
<evidence type="ECO:0000313" key="5">
    <source>
        <dbReference type="Proteomes" id="UP000036987"/>
    </source>
</evidence>
<feature type="domain" description="Root UVB sensitive protein C-terminal" evidence="3">
    <location>
        <begin position="440"/>
        <end position="562"/>
    </location>
</feature>
<keyword evidence="5" id="KW-1185">Reference proteome</keyword>
<dbReference type="InterPro" id="IPR055412">
    <property type="entry name" value="UVB_sens_C"/>
</dbReference>
<name>A0A0K9NP55_ZOSMR</name>
<protein>
    <recommendedName>
        <fullName evidence="6">Protein root UVB sensitive 1, chloroplastic</fullName>
    </recommendedName>
</protein>
<dbReference type="OMA" id="MGCTCTS"/>
<evidence type="ECO:0000256" key="1">
    <source>
        <dbReference type="ARBA" id="ARBA00007558"/>
    </source>
</evidence>
<dbReference type="GO" id="GO:0032502">
    <property type="term" value="P:developmental process"/>
    <property type="evidence" value="ECO:0000318"/>
    <property type="project" value="GO_Central"/>
</dbReference>
<dbReference type="Pfam" id="PF24160">
    <property type="entry name" value="UVB_sens_C"/>
    <property type="match status" value="1"/>
</dbReference>
<dbReference type="Pfam" id="PF04884">
    <property type="entry name" value="UVB_sens_prot"/>
    <property type="match status" value="1"/>
</dbReference>
<dbReference type="AlphaFoldDB" id="A0A0K9NP55"/>
<comment type="caution">
    <text evidence="4">The sequence shown here is derived from an EMBL/GenBank/DDBJ whole genome shotgun (WGS) entry which is preliminary data.</text>
</comment>
<dbReference type="PANTHER" id="PTHR12770:SF22">
    <property type="entry name" value="PROTEIN ROOT UVB SENSITIVE 1, CHLOROPLASTIC"/>
    <property type="match status" value="1"/>
</dbReference>
<accession>A0A0K9NP55</accession>
<dbReference type="GO" id="GO:0010224">
    <property type="term" value="P:response to UV-B"/>
    <property type="evidence" value="ECO:0000318"/>
    <property type="project" value="GO_Central"/>
</dbReference>
<dbReference type="InterPro" id="IPR054549">
    <property type="entry name" value="UVB_sens_RUS_dom"/>
</dbReference>
<dbReference type="EMBL" id="LFYR01001927">
    <property type="protein sequence ID" value="KMZ58536.1"/>
    <property type="molecule type" value="Genomic_DNA"/>
</dbReference>
<evidence type="ECO:0008006" key="6">
    <source>
        <dbReference type="Google" id="ProtNLM"/>
    </source>
</evidence>
<dbReference type="Proteomes" id="UP000036987">
    <property type="component" value="Unassembled WGS sequence"/>
</dbReference>